<dbReference type="GO" id="GO:0030246">
    <property type="term" value="F:carbohydrate binding"/>
    <property type="evidence" value="ECO:0007669"/>
    <property type="project" value="InterPro"/>
</dbReference>
<dbReference type="GO" id="GO:0090599">
    <property type="term" value="F:alpha-glucosidase activity"/>
    <property type="evidence" value="ECO:0007669"/>
    <property type="project" value="TreeGrafter"/>
</dbReference>
<dbReference type="CDD" id="cd06603">
    <property type="entry name" value="GH31_GANC_GANAB_alpha"/>
    <property type="match status" value="1"/>
</dbReference>
<dbReference type="InParanoid" id="K3WDY2"/>
<comment type="similarity">
    <text evidence="3 10">Belongs to the glycosyl hydrolase 31 family.</text>
</comment>
<evidence type="ECO:0000256" key="12">
    <source>
        <dbReference type="SAM" id="SignalP"/>
    </source>
</evidence>
<dbReference type="InterPro" id="IPR017853">
    <property type="entry name" value="GH"/>
</dbReference>
<name>K3WDY2_GLOUD</name>
<dbReference type="InterPro" id="IPR025887">
    <property type="entry name" value="Glyco_hydro_31_N_dom"/>
</dbReference>
<dbReference type="Gene3D" id="3.20.20.80">
    <property type="entry name" value="Glycosidases"/>
    <property type="match status" value="2"/>
</dbReference>
<dbReference type="InterPro" id="IPR013780">
    <property type="entry name" value="Glyco_hydro_b"/>
</dbReference>
<sequence length="1002" mass="112378">MRRGALALTALLAVALLLLPAHVAAVDHSKFRTCAQTQFCDKYRNAPSTGGFDVVAASVALESDGVRFDLEEKAQTASSAVLLQGRIRFVLDEKVSSLPAVRVHVKEKFADPNDPKTRWENPDVLMKEALVTRSVKQVTLAESGLSLGNSDAVQLFKPVSEKDVDVVVALRLAPFGVDVYLNKEKVVSTNDDKQFHYEIRRDRQATEENGDNKDNVAGNAVDVHEGKTIVDYGEDGLAIYADGSVQKRAADVVSSTPAPPASTEGWEEHFGGHTDKKKFGPSSIGLDIAFPASDAAHKRGLYGLPEHASDFLLKDTLSDEIEDATTNKKKVLLDPYRLYNLDVFEYELDKTMALYGAIPVLVAPNAKNTVGVFWHNPSETFVDIATHEHTKKSHWMSESGVLDLFVLLGPTSADFFSQYTLLTGRAPLPPVFAIGYHQCRWNYKNEADVDRVNAGFDEHLIPYDVLWLDIDHTDKKKYFTWDEYAFPTPIAMQERVARVGRKMVTIVDPHIRAKNDEPPYYVHVEAQEKGLYIKDADGKDFRGWCWPGDSSYVDFTNPTARSWWSSLFRYDKYQGSTKDLYTWNDMNEPSVFNGPEVSMGKNCLNLEGVEHREWHNMYGTYMQRATMEGQLVRQLPQAAGGELTVAADMHRPFVLSRAFWAGSQRYGAIWTGDNTAEWGHLQYATKMLLSMSVAGLTFVGADIGGFFGNPEPELLTRWYQAAVFQPFFRGHAHHDSKRREPWVFGEPHTSRIRDAIRLRYALLPYMYTLFHECAASGLPIMRPLWMHFAQNERSFTEEDQFLLGHDLLIKPIVNGGVEATSVFLPAQDGGTVWYHMFDNYKRFEGGRVHDNVPAPIESTPVFQRGGSVIARKNRVRRSSALMQNDPYTLVVTLDSNLEASGKLYLDDEQTYAAELNGVYSHVEFKATRAGISCTPLVKQFASLAWVEKIEIYGVQGASNAPQHALVNGERVADLHYDAATDSVVIRKPSVLVTDAWEIRFTQ</sequence>
<feature type="domain" description="Glycoside hydrolase family 31 TIM barrel" evidence="13">
    <location>
        <begin position="427"/>
        <end position="769"/>
    </location>
</feature>
<dbReference type="InterPro" id="IPR000322">
    <property type="entry name" value="Glyco_hydro_31_TIM"/>
</dbReference>
<dbReference type="PANTHER" id="PTHR22762">
    <property type="entry name" value="ALPHA-GLUCOSIDASE"/>
    <property type="match status" value="1"/>
</dbReference>
<reference evidence="17" key="1">
    <citation type="journal article" date="2010" name="Genome Biol.">
        <title>Genome sequence of the necrotrophic plant pathogen Pythium ultimum reveals original pathogenicity mechanisms and effector repertoire.</title>
        <authorList>
            <person name="Levesque C.A."/>
            <person name="Brouwer H."/>
            <person name="Cano L."/>
            <person name="Hamilton J.P."/>
            <person name="Holt C."/>
            <person name="Huitema E."/>
            <person name="Raffaele S."/>
            <person name="Robideau G.P."/>
            <person name="Thines M."/>
            <person name="Win J."/>
            <person name="Zerillo M.M."/>
            <person name="Beakes G.W."/>
            <person name="Boore J.L."/>
            <person name="Busam D."/>
            <person name="Dumas B."/>
            <person name="Ferriera S."/>
            <person name="Fuerstenberg S.I."/>
            <person name="Gachon C.M."/>
            <person name="Gaulin E."/>
            <person name="Govers F."/>
            <person name="Grenville-Briggs L."/>
            <person name="Horner N."/>
            <person name="Hostetler J."/>
            <person name="Jiang R.H."/>
            <person name="Johnson J."/>
            <person name="Krajaejun T."/>
            <person name="Lin H."/>
            <person name="Meijer H.J."/>
            <person name="Moore B."/>
            <person name="Morris P."/>
            <person name="Phuntmart V."/>
            <person name="Puiu D."/>
            <person name="Shetty J."/>
            <person name="Stajich J.E."/>
            <person name="Tripathy S."/>
            <person name="Wawra S."/>
            <person name="van West P."/>
            <person name="Whitty B.R."/>
            <person name="Coutinho P.M."/>
            <person name="Henrissat B."/>
            <person name="Martin F."/>
            <person name="Thomas P.D."/>
            <person name="Tyler B.M."/>
            <person name="De Vries R.P."/>
            <person name="Kamoun S."/>
            <person name="Yandell M."/>
            <person name="Tisserat N."/>
            <person name="Buell C.R."/>
        </authorList>
    </citation>
    <scope>NUCLEOTIDE SEQUENCE</scope>
    <source>
        <strain evidence="17">DAOM:BR144</strain>
    </source>
</reference>
<protein>
    <recommendedName>
        <fullName evidence="9">Glucosidase II subunit alpha</fullName>
    </recommendedName>
</protein>
<dbReference type="AlphaFoldDB" id="K3WDY2"/>
<evidence type="ECO:0000256" key="2">
    <source>
        <dbReference type="ARBA" id="ARBA00004833"/>
    </source>
</evidence>
<dbReference type="Gene3D" id="2.60.40.1180">
    <property type="entry name" value="Golgi alpha-mannosidase II"/>
    <property type="match status" value="2"/>
</dbReference>
<organism evidence="16 17">
    <name type="scientific">Globisporangium ultimum (strain ATCC 200006 / CBS 805.95 / DAOM BR144)</name>
    <name type="common">Pythium ultimum</name>
    <dbReference type="NCBI Taxonomy" id="431595"/>
    <lineage>
        <taxon>Eukaryota</taxon>
        <taxon>Sar</taxon>
        <taxon>Stramenopiles</taxon>
        <taxon>Oomycota</taxon>
        <taxon>Peronosporomycetes</taxon>
        <taxon>Pythiales</taxon>
        <taxon>Pythiaceae</taxon>
        <taxon>Globisporangium</taxon>
    </lineage>
</organism>
<feature type="signal peptide" evidence="12">
    <location>
        <begin position="1"/>
        <end position="25"/>
    </location>
</feature>
<dbReference type="EnsemblProtists" id="PYU1_T003173">
    <property type="protein sequence ID" value="PYU1_T003173"/>
    <property type="gene ID" value="PYU1_G003166"/>
</dbReference>
<evidence type="ECO:0000313" key="17">
    <source>
        <dbReference type="Proteomes" id="UP000019132"/>
    </source>
</evidence>
<accession>K3WDY2</accession>
<dbReference type="STRING" id="431595.K3WDY2"/>
<comment type="pathway">
    <text evidence="2">Glycan metabolism; N-glycan metabolism.</text>
</comment>
<evidence type="ECO:0000256" key="6">
    <source>
        <dbReference type="ARBA" id="ARBA00022824"/>
    </source>
</evidence>
<reference evidence="16" key="3">
    <citation type="submission" date="2015-02" db="UniProtKB">
        <authorList>
            <consortium name="EnsemblProtists"/>
        </authorList>
    </citation>
    <scope>IDENTIFICATION</scope>
    <source>
        <strain evidence="16">DAOM BR144</strain>
    </source>
</reference>
<dbReference type="SUPFAM" id="SSF51011">
    <property type="entry name" value="Glycosyl hydrolase domain"/>
    <property type="match status" value="1"/>
</dbReference>
<evidence type="ECO:0000256" key="8">
    <source>
        <dbReference type="ARBA" id="ARBA00023295"/>
    </source>
</evidence>
<feature type="region of interest" description="Disordered" evidence="11">
    <location>
        <begin position="254"/>
        <end position="273"/>
    </location>
</feature>
<dbReference type="VEuPathDB" id="FungiDB:PYU1_G003166"/>
<dbReference type="GO" id="GO:0005975">
    <property type="term" value="P:carbohydrate metabolic process"/>
    <property type="evidence" value="ECO:0007669"/>
    <property type="project" value="InterPro"/>
</dbReference>
<dbReference type="GO" id="GO:0006491">
    <property type="term" value="P:N-glycan processing"/>
    <property type="evidence" value="ECO:0007669"/>
    <property type="project" value="TreeGrafter"/>
</dbReference>
<keyword evidence="5 10" id="KW-0378">Hydrolase</keyword>
<evidence type="ECO:0000259" key="15">
    <source>
        <dbReference type="Pfam" id="PF21365"/>
    </source>
</evidence>
<keyword evidence="6" id="KW-0256">Endoplasmic reticulum</keyword>
<dbReference type="Proteomes" id="UP000019132">
    <property type="component" value="Unassembled WGS sequence"/>
</dbReference>
<evidence type="ECO:0000256" key="7">
    <source>
        <dbReference type="ARBA" id="ARBA00023180"/>
    </source>
</evidence>
<evidence type="ECO:0000313" key="16">
    <source>
        <dbReference type="EnsemblProtists" id="PYU1_T003173"/>
    </source>
</evidence>
<dbReference type="HOGENOM" id="CLU_000631_7_0_1"/>
<feature type="domain" description="Glycosyl hydrolase family 31 C-terminal" evidence="15">
    <location>
        <begin position="777"/>
        <end position="869"/>
    </location>
</feature>
<dbReference type="Pfam" id="PF21365">
    <property type="entry name" value="Glyco_hydro_31_3rd"/>
    <property type="match status" value="1"/>
</dbReference>
<reference evidence="17" key="2">
    <citation type="submission" date="2010-04" db="EMBL/GenBank/DDBJ databases">
        <authorList>
            <person name="Buell R."/>
            <person name="Hamilton J."/>
            <person name="Hostetler J."/>
        </authorList>
    </citation>
    <scope>NUCLEOTIDE SEQUENCE [LARGE SCALE GENOMIC DNA]</scope>
    <source>
        <strain evidence="17">DAOM:BR144</strain>
    </source>
</reference>
<dbReference type="InterPro" id="IPR048395">
    <property type="entry name" value="Glyco_hydro_31_C"/>
</dbReference>
<dbReference type="CDD" id="cd14752">
    <property type="entry name" value="GH31_N"/>
    <property type="match status" value="1"/>
</dbReference>
<dbReference type="SUPFAM" id="SSF74650">
    <property type="entry name" value="Galactose mutarotase-like"/>
    <property type="match status" value="1"/>
</dbReference>
<dbReference type="Gene3D" id="2.60.40.1760">
    <property type="entry name" value="glycosyl hydrolase (family 31)"/>
    <property type="match status" value="1"/>
</dbReference>
<evidence type="ECO:0000256" key="4">
    <source>
        <dbReference type="ARBA" id="ARBA00022729"/>
    </source>
</evidence>
<dbReference type="GO" id="GO:0005783">
    <property type="term" value="C:endoplasmic reticulum"/>
    <property type="evidence" value="ECO:0007669"/>
    <property type="project" value="UniProtKB-SubCell"/>
</dbReference>
<dbReference type="SUPFAM" id="SSF51445">
    <property type="entry name" value="(Trans)glycosidases"/>
    <property type="match status" value="1"/>
</dbReference>
<keyword evidence="8 10" id="KW-0326">Glycosidase</keyword>
<evidence type="ECO:0000256" key="11">
    <source>
        <dbReference type="SAM" id="MobiDB-lite"/>
    </source>
</evidence>
<comment type="subcellular location">
    <subcellularLocation>
        <location evidence="1">Endoplasmic reticulum</location>
    </subcellularLocation>
</comment>
<keyword evidence="4 12" id="KW-0732">Signal</keyword>
<dbReference type="EMBL" id="GL376603">
    <property type="status" value="NOT_ANNOTATED_CDS"/>
    <property type="molecule type" value="Genomic_DNA"/>
</dbReference>
<evidence type="ECO:0000256" key="9">
    <source>
        <dbReference type="ARBA" id="ARBA00042895"/>
    </source>
</evidence>
<keyword evidence="17" id="KW-1185">Reference proteome</keyword>
<keyword evidence="7" id="KW-0325">Glycoprotein</keyword>
<feature type="domain" description="Glycoside hydrolase family 31 N-terminal" evidence="14">
    <location>
        <begin position="166"/>
        <end position="383"/>
    </location>
</feature>
<evidence type="ECO:0000256" key="1">
    <source>
        <dbReference type="ARBA" id="ARBA00004240"/>
    </source>
</evidence>
<dbReference type="Pfam" id="PF13802">
    <property type="entry name" value="Gal_mutarotas_2"/>
    <property type="match status" value="1"/>
</dbReference>
<dbReference type="OMA" id="TVHQPLW"/>
<evidence type="ECO:0000256" key="3">
    <source>
        <dbReference type="ARBA" id="ARBA00007806"/>
    </source>
</evidence>
<evidence type="ECO:0000259" key="14">
    <source>
        <dbReference type="Pfam" id="PF13802"/>
    </source>
</evidence>
<dbReference type="InterPro" id="IPR011013">
    <property type="entry name" value="Gal_mutarotase_sf_dom"/>
</dbReference>
<dbReference type="eggNOG" id="KOG1066">
    <property type="taxonomic scope" value="Eukaryota"/>
</dbReference>
<dbReference type="FunFam" id="3.20.20.80:FF:000039">
    <property type="entry name" value="Glucosidase, alpha neutral C"/>
    <property type="match status" value="1"/>
</dbReference>
<evidence type="ECO:0000256" key="5">
    <source>
        <dbReference type="ARBA" id="ARBA00022801"/>
    </source>
</evidence>
<evidence type="ECO:0000256" key="10">
    <source>
        <dbReference type="RuleBase" id="RU361185"/>
    </source>
</evidence>
<evidence type="ECO:0000259" key="13">
    <source>
        <dbReference type="Pfam" id="PF01055"/>
    </source>
</evidence>
<feature type="chain" id="PRO_5003867546" description="Glucosidase II subunit alpha" evidence="12">
    <location>
        <begin position="26"/>
        <end position="1002"/>
    </location>
</feature>
<proteinExistence type="inferred from homology"/>
<dbReference type="Pfam" id="PF01055">
    <property type="entry name" value="Glyco_hydro_31_2nd"/>
    <property type="match status" value="1"/>
</dbReference>
<dbReference type="PANTHER" id="PTHR22762:SF54">
    <property type="entry name" value="BCDNA.GH04962"/>
    <property type="match status" value="1"/>
</dbReference>